<comment type="caution">
    <text evidence="1">The sequence shown here is derived from an EMBL/GenBank/DDBJ whole genome shotgun (WGS) entry which is preliminary data.</text>
</comment>
<reference evidence="1" key="2">
    <citation type="submission" date="2021-12" db="EMBL/GenBank/DDBJ databases">
        <title>Resequencing data analysis of finger millet.</title>
        <authorList>
            <person name="Hatakeyama M."/>
            <person name="Aluri S."/>
            <person name="Balachadran M.T."/>
            <person name="Sivarajan S.R."/>
            <person name="Poveda L."/>
            <person name="Shimizu-Inatsugi R."/>
            <person name="Schlapbach R."/>
            <person name="Sreeman S.M."/>
            <person name="Shimizu K.K."/>
        </authorList>
    </citation>
    <scope>NUCLEOTIDE SEQUENCE</scope>
</reference>
<dbReference type="PANTHER" id="PTHR36483">
    <property type="entry name" value="OS02G0130700 PROTEIN"/>
    <property type="match status" value="1"/>
</dbReference>
<name>A0AAV5E906_ELECO</name>
<evidence type="ECO:0000313" key="2">
    <source>
        <dbReference type="Proteomes" id="UP001054889"/>
    </source>
</evidence>
<sequence length="264" mass="28733">MRQSGVVAGGTAPVYIAIRLPSTATSRHPVYIARSPISINSQHDNAVREGGRLSSVASDGDAVQIDKRRVELVRTASRVTLTPGKCGRHFTFVRDLETRKTASTEERGNAGHETYRALKLGQPRLHHSTKVYAGQCLRSAEERRMEGKRAAAFCCLLLVLLSGQLQQGSASIKSRFCDCYKSCYPDCRNHLPRWMCILKCMDDCSPTMEQVLGLTSAGDCDNICRPLRLCGGLMSTGTDDAQSCLDDCNSQGQGPHAPTAANLD</sequence>
<dbReference type="Proteomes" id="UP001054889">
    <property type="component" value="Unassembled WGS sequence"/>
</dbReference>
<accession>A0AAV5E906</accession>
<gene>
    <name evidence="1" type="primary">gb07172</name>
    <name evidence="1" type="ORF">PR202_gb07172</name>
</gene>
<dbReference type="EMBL" id="BQKI01000074">
    <property type="protein sequence ID" value="GJN19859.1"/>
    <property type="molecule type" value="Genomic_DNA"/>
</dbReference>
<proteinExistence type="predicted"/>
<keyword evidence="2" id="KW-1185">Reference proteome</keyword>
<dbReference type="AlphaFoldDB" id="A0AAV5E906"/>
<protein>
    <submittedName>
        <fullName evidence="1">Uncharacterized protein</fullName>
    </submittedName>
</protein>
<evidence type="ECO:0000313" key="1">
    <source>
        <dbReference type="EMBL" id="GJN19859.1"/>
    </source>
</evidence>
<reference evidence="1" key="1">
    <citation type="journal article" date="2018" name="DNA Res.">
        <title>Multiple hybrid de novo genome assembly of finger millet, an orphan allotetraploid crop.</title>
        <authorList>
            <person name="Hatakeyama M."/>
            <person name="Aluri S."/>
            <person name="Balachadran M.T."/>
            <person name="Sivarajan S.R."/>
            <person name="Patrignani A."/>
            <person name="Gruter S."/>
            <person name="Poveda L."/>
            <person name="Shimizu-Inatsugi R."/>
            <person name="Baeten J."/>
            <person name="Francoijs K.J."/>
            <person name="Nataraja K.N."/>
            <person name="Reddy Y.A.N."/>
            <person name="Phadnis S."/>
            <person name="Ravikumar R.L."/>
            <person name="Schlapbach R."/>
            <person name="Sreeman S.M."/>
            <person name="Shimizu K.K."/>
        </authorList>
    </citation>
    <scope>NUCLEOTIDE SEQUENCE</scope>
</reference>
<dbReference type="PANTHER" id="PTHR36483:SF1">
    <property type="entry name" value="OS02G0130700 PROTEIN"/>
    <property type="match status" value="1"/>
</dbReference>
<organism evidence="1 2">
    <name type="scientific">Eleusine coracana subsp. coracana</name>
    <dbReference type="NCBI Taxonomy" id="191504"/>
    <lineage>
        <taxon>Eukaryota</taxon>
        <taxon>Viridiplantae</taxon>
        <taxon>Streptophyta</taxon>
        <taxon>Embryophyta</taxon>
        <taxon>Tracheophyta</taxon>
        <taxon>Spermatophyta</taxon>
        <taxon>Magnoliopsida</taxon>
        <taxon>Liliopsida</taxon>
        <taxon>Poales</taxon>
        <taxon>Poaceae</taxon>
        <taxon>PACMAD clade</taxon>
        <taxon>Chloridoideae</taxon>
        <taxon>Cynodonteae</taxon>
        <taxon>Eleusininae</taxon>
        <taxon>Eleusine</taxon>
    </lineage>
</organism>